<name>A0A8A3S5Y4_9EURY</name>
<dbReference type="Gene3D" id="3.60.9.10">
    <property type="entry name" value="Aldehyde ferredoxin oxidoreductase, N-terminal domain"/>
    <property type="match status" value="1"/>
</dbReference>
<keyword evidence="5" id="KW-0560">Oxidoreductase</keyword>
<dbReference type="PANTHER" id="PTHR30038">
    <property type="entry name" value="ALDEHYDE FERREDOXIN OXIDOREDUCTASE"/>
    <property type="match status" value="1"/>
</dbReference>
<dbReference type="InterPro" id="IPR036021">
    <property type="entry name" value="Tungsten_al_ferr_oxy-like_C"/>
</dbReference>
<reference evidence="10" key="2">
    <citation type="submission" date="2019-02" db="EMBL/GenBank/DDBJ databases">
        <authorList>
            <person name="Chen S.-C."/>
            <person name="Chien H.-H."/>
            <person name="Lai M.-C."/>
        </authorList>
    </citation>
    <scope>NUCLEOTIDE SEQUENCE</scope>
    <source>
        <strain evidence="10">N2F9704</strain>
    </source>
</reference>
<keyword evidence="3" id="KW-0004">4Fe-4S</keyword>
<evidence type="ECO:0000256" key="5">
    <source>
        <dbReference type="ARBA" id="ARBA00023002"/>
    </source>
</evidence>
<evidence type="ECO:0000256" key="1">
    <source>
        <dbReference type="ARBA" id="ARBA00001966"/>
    </source>
</evidence>
<dbReference type="GO" id="GO:0051539">
    <property type="term" value="F:4 iron, 4 sulfur cluster binding"/>
    <property type="evidence" value="ECO:0007669"/>
    <property type="project" value="UniProtKB-KW"/>
</dbReference>
<dbReference type="EMBL" id="CP036172">
    <property type="protein sequence ID" value="QSZ67558.1"/>
    <property type="molecule type" value="Genomic_DNA"/>
</dbReference>
<comment type="cofactor">
    <cofactor evidence="8">
        <name>tungstopterin</name>
        <dbReference type="ChEBI" id="CHEBI:30402"/>
    </cofactor>
</comment>
<dbReference type="KEGG" id="maqe:RJ40_08590"/>
<evidence type="ECO:0000256" key="7">
    <source>
        <dbReference type="ARBA" id="ARBA00023014"/>
    </source>
</evidence>
<accession>A0A8A3S5Y4</accession>
<dbReference type="Gene3D" id="1.10.599.10">
    <property type="entry name" value="Aldehyde Ferredoxin Oxidoreductase Protein, subunit A, domain 3"/>
    <property type="match status" value="1"/>
</dbReference>
<dbReference type="InterPro" id="IPR036503">
    <property type="entry name" value="Ald_Fedxn_OxRdtase_N_sf"/>
</dbReference>
<protein>
    <submittedName>
        <fullName evidence="10">Aldehyde ferredoxin oxidoreductase</fullName>
    </submittedName>
</protein>
<keyword evidence="7" id="KW-0411">Iron-sulfur</keyword>
<dbReference type="GO" id="GO:0046872">
    <property type="term" value="F:metal ion binding"/>
    <property type="evidence" value="ECO:0007669"/>
    <property type="project" value="UniProtKB-KW"/>
</dbReference>
<dbReference type="Proteomes" id="UP001042704">
    <property type="component" value="Chromosome"/>
</dbReference>
<dbReference type="GO" id="GO:0016625">
    <property type="term" value="F:oxidoreductase activity, acting on the aldehyde or oxo group of donors, iron-sulfur protein as acceptor"/>
    <property type="evidence" value="ECO:0007669"/>
    <property type="project" value="InterPro"/>
</dbReference>
<evidence type="ECO:0000313" key="10">
    <source>
        <dbReference type="EMBL" id="QSZ67558.1"/>
    </source>
</evidence>
<dbReference type="InterPro" id="IPR013983">
    <property type="entry name" value="Ald_Fedxn_OxRdtase_N"/>
</dbReference>
<dbReference type="InterPro" id="IPR051919">
    <property type="entry name" value="W-dependent_AOR"/>
</dbReference>
<dbReference type="AlphaFoldDB" id="A0A8A3S5Y4"/>
<dbReference type="GO" id="GO:0009055">
    <property type="term" value="F:electron transfer activity"/>
    <property type="evidence" value="ECO:0007669"/>
    <property type="project" value="InterPro"/>
</dbReference>
<evidence type="ECO:0000256" key="3">
    <source>
        <dbReference type="ARBA" id="ARBA00022485"/>
    </source>
</evidence>
<gene>
    <name evidence="10" type="ORF">RJ40_08590</name>
</gene>
<feature type="domain" description="Aldehyde ferredoxin oxidoreductase N-terminal" evidence="9">
    <location>
        <begin position="4"/>
        <end position="206"/>
    </location>
</feature>
<evidence type="ECO:0000256" key="8">
    <source>
        <dbReference type="ARBA" id="ARBA00049934"/>
    </source>
</evidence>
<comment type="similarity">
    <text evidence="2">Belongs to the AOR/FOR family.</text>
</comment>
<organism evidence="10 11">
    <name type="scientific">Methanofollis aquaemaris</name>
    <dbReference type="NCBI Taxonomy" id="126734"/>
    <lineage>
        <taxon>Archaea</taxon>
        <taxon>Methanobacteriati</taxon>
        <taxon>Methanobacteriota</taxon>
        <taxon>Stenosarchaea group</taxon>
        <taxon>Methanomicrobia</taxon>
        <taxon>Methanomicrobiales</taxon>
        <taxon>Methanomicrobiaceae</taxon>
        <taxon>Methanofollis</taxon>
    </lineage>
</organism>
<dbReference type="SUPFAM" id="SSF48310">
    <property type="entry name" value="Aldehyde ferredoxin oxidoreductase, C-terminal domains"/>
    <property type="match status" value="1"/>
</dbReference>
<dbReference type="InterPro" id="IPR013985">
    <property type="entry name" value="Ald_Fedxn_OxRdtase_dom3"/>
</dbReference>
<dbReference type="InterPro" id="IPR013984">
    <property type="entry name" value="Ald_Fedxn_OxRdtase_dom2"/>
</dbReference>
<dbReference type="Gene3D" id="1.10.569.10">
    <property type="entry name" value="Aldehyde Ferredoxin Oxidoreductase Protein, subunit A, domain 2"/>
    <property type="match status" value="1"/>
</dbReference>
<dbReference type="RefSeq" id="WP_265580458.1">
    <property type="nucleotide sequence ID" value="NZ_CP036172.1"/>
</dbReference>
<keyword evidence="6" id="KW-0408">Iron</keyword>
<evidence type="ECO:0000256" key="6">
    <source>
        <dbReference type="ARBA" id="ARBA00023004"/>
    </source>
</evidence>
<keyword evidence="4" id="KW-0479">Metal-binding</keyword>
<evidence type="ECO:0000259" key="9">
    <source>
        <dbReference type="SMART" id="SM00790"/>
    </source>
</evidence>
<sequence>MYGWMGTVLRIDLGAGTVKKEALNKAFAEEFIGSRGLGEKYFMEEVDPTVDALSPENKLIFATGPLTGTMGVSTGRYDVVAKAPLNNTLASSNSGGYFGAEVKYAGYDLIIFEGKAAKPVYIWINNGAVEIRDASTLWGKTVYEADDALRAETDPEAEVACIGPAGEKLVLFANIMNDKHRAAGRTGIGAVMGSKNLKAIAVRGTGGIKVADKNEFLTIVRDARKKINENPVTSQGLPTYGSNVLVNIINEVGAFPTNNWREAYFDEADKISGETLTGKHLVHGKGCGSCVVGCGRVAKAHGRYQEVGEGPEYESAWSFGADCGISDMDAVLKANFLCNELGMDTITMGSTIACAMELADIGAVDAMQNGVEVRFGSSEALVELTRATAYREGFGDDLALGSYRLGEKYGHPELSMSVKKQEMPAYDPRAIQGIGLEYATSNRGGCHVRGYTISPEVLGLPMKLDPAVTEGKAEILKIFQDLTAALSSSGTCLFSSFAIGADEIAAELKTVTGVDYTPERIMAIGERIWNMERMFNIKNGYTAEDDTLPPRLLKEPIPRGPAKGQVSRLPEMLPQYYKVRGWDEKGVPTQEKLEELGLAKLI</sequence>
<dbReference type="GeneID" id="76424418"/>
<proteinExistence type="inferred from homology"/>
<dbReference type="SMART" id="SM00790">
    <property type="entry name" value="AFOR_N"/>
    <property type="match status" value="1"/>
</dbReference>
<dbReference type="SUPFAM" id="SSF56228">
    <property type="entry name" value="Aldehyde ferredoxin oxidoreductase, N-terminal domain"/>
    <property type="match status" value="1"/>
</dbReference>
<evidence type="ECO:0000256" key="4">
    <source>
        <dbReference type="ARBA" id="ARBA00022723"/>
    </source>
</evidence>
<dbReference type="Pfam" id="PF01314">
    <property type="entry name" value="AFOR_C"/>
    <property type="match status" value="1"/>
</dbReference>
<dbReference type="PANTHER" id="PTHR30038:SF0">
    <property type="entry name" value="TUNGSTEN-CONTAINING ALDEHYDE FERREDOXIN OXIDOREDUCTASE"/>
    <property type="match status" value="1"/>
</dbReference>
<comment type="cofactor">
    <cofactor evidence="1">
        <name>[4Fe-4S] cluster</name>
        <dbReference type="ChEBI" id="CHEBI:49883"/>
    </cofactor>
</comment>
<dbReference type="Pfam" id="PF02730">
    <property type="entry name" value="AFOR_N"/>
    <property type="match status" value="1"/>
</dbReference>
<dbReference type="InterPro" id="IPR001203">
    <property type="entry name" value="OxRdtase_Ald_Fedxn_C"/>
</dbReference>
<evidence type="ECO:0000256" key="2">
    <source>
        <dbReference type="ARBA" id="ARBA00011032"/>
    </source>
</evidence>
<reference evidence="10" key="1">
    <citation type="journal article" date="2001" name="Int. J. Syst. Evol. Microbiol.">
        <title>Methanofollis aquaemaris sp. nov., a methanogen isolated from an aquaculture fish pond.</title>
        <authorList>
            <person name="Lai M.C."/>
            <person name="Chen S.C."/>
        </authorList>
    </citation>
    <scope>NUCLEOTIDE SEQUENCE</scope>
    <source>
        <strain evidence="10">N2F9704</strain>
    </source>
</reference>
<keyword evidence="11" id="KW-1185">Reference proteome</keyword>
<evidence type="ECO:0000313" key="11">
    <source>
        <dbReference type="Proteomes" id="UP001042704"/>
    </source>
</evidence>